<reference evidence="2" key="1">
    <citation type="journal article" date="2014" name="BMC Genomics">
        <title>Characterizing the developmental transcriptome of the oriental fruit fly, Bactrocera dorsalis (Diptera: Tephritidae) through comparative genomic analysis with Drosophila melanogaster utilizing modENCODE datasets.</title>
        <authorList>
            <person name="Geib S.M."/>
            <person name="Calla B."/>
            <person name="Hall B."/>
            <person name="Hou S."/>
            <person name="Manoukis N.C."/>
        </authorList>
    </citation>
    <scope>NUCLEOTIDE SEQUENCE</scope>
    <source>
        <strain evidence="2">Punador</strain>
    </source>
</reference>
<dbReference type="AlphaFoldDB" id="A0A034WGM1"/>
<accession>A0A034WGM1</accession>
<organism evidence="2">
    <name type="scientific">Bactrocera dorsalis</name>
    <name type="common">Oriental fruit fly</name>
    <name type="synonym">Dacus dorsalis</name>
    <dbReference type="NCBI Taxonomy" id="27457"/>
    <lineage>
        <taxon>Eukaryota</taxon>
        <taxon>Metazoa</taxon>
        <taxon>Ecdysozoa</taxon>
        <taxon>Arthropoda</taxon>
        <taxon>Hexapoda</taxon>
        <taxon>Insecta</taxon>
        <taxon>Pterygota</taxon>
        <taxon>Neoptera</taxon>
        <taxon>Endopterygota</taxon>
        <taxon>Diptera</taxon>
        <taxon>Brachycera</taxon>
        <taxon>Muscomorpha</taxon>
        <taxon>Tephritoidea</taxon>
        <taxon>Tephritidae</taxon>
        <taxon>Bactrocera</taxon>
        <taxon>Bactrocera</taxon>
    </lineage>
</organism>
<sequence>MNAYIEQAMEKVTDLQQQTHFCINNYDYYHKNNEFEILRQKEKHLRVSAMYLKEFLNTLDAFQNAIQDISSQCDEIDVLLEKSTQKGKKDEEETDSNKENI</sequence>
<protein>
    <submittedName>
        <fullName evidence="2">Uncharacterized protein</fullName>
    </submittedName>
</protein>
<dbReference type="EMBL" id="GAKP01004261">
    <property type="protein sequence ID" value="JAC54691.1"/>
    <property type="molecule type" value="Transcribed_RNA"/>
</dbReference>
<feature type="region of interest" description="Disordered" evidence="1">
    <location>
        <begin position="82"/>
        <end position="101"/>
    </location>
</feature>
<evidence type="ECO:0000256" key="1">
    <source>
        <dbReference type="SAM" id="MobiDB-lite"/>
    </source>
</evidence>
<name>A0A034WGM1_BACDO</name>
<proteinExistence type="predicted"/>
<evidence type="ECO:0000313" key="2">
    <source>
        <dbReference type="EMBL" id="JAC54691.1"/>
    </source>
</evidence>